<reference evidence="2" key="1">
    <citation type="journal article" date="2020" name="Stud. Mycol.">
        <title>101 Dothideomycetes genomes: a test case for predicting lifestyles and emergence of pathogens.</title>
        <authorList>
            <person name="Haridas S."/>
            <person name="Albert R."/>
            <person name="Binder M."/>
            <person name="Bloem J."/>
            <person name="Labutti K."/>
            <person name="Salamov A."/>
            <person name="Andreopoulos B."/>
            <person name="Baker S."/>
            <person name="Barry K."/>
            <person name="Bills G."/>
            <person name="Bluhm B."/>
            <person name="Cannon C."/>
            <person name="Castanera R."/>
            <person name="Culley D."/>
            <person name="Daum C."/>
            <person name="Ezra D."/>
            <person name="Gonzalez J."/>
            <person name="Henrissat B."/>
            <person name="Kuo A."/>
            <person name="Liang C."/>
            <person name="Lipzen A."/>
            <person name="Lutzoni F."/>
            <person name="Magnuson J."/>
            <person name="Mondo S."/>
            <person name="Nolan M."/>
            <person name="Ohm R."/>
            <person name="Pangilinan J."/>
            <person name="Park H.-J."/>
            <person name="Ramirez L."/>
            <person name="Alfaro M."/>
            <person name="Sun H."/>
            <person name="Tritt A."/>
            <person name="Yoshinaga Y."/>
            <person name="Zwiers L.-H."/>
            <person name="Turgeon B."/>
            <person name="Goodwin S."/>
            <person name="Spatafora J."/>
            <person name="Crous P."/>
            <person name="Grigoriev I."/>
        </authorList>
    </citation>
    <scope>NUCLEOTIDE SEQUENCE</scope>
    <source>
        <strain evidence="2">HMLAC05119</strain>
    </source>
</reference>
<evidence type="ECO:0000313" key="2">
    <source>
        <dbReference type="EMBL" id="KAF1919196.1"/>
    </source>
</evidence>
<dbReference type="AlphaFoldDB" id="A0A6A5QXB8"/>
<protein>
    <submittedName>
        <fullName evidence="2">Uncharacterized protein</fullName>
    </submittedName>
</protein>
<keyword evidence="3" id="KW-1185">Reference proteome</keyword>
<evidence type="ECO:0000256" key="1">
    <source>
        <dbReference type="SAM" id="MobiDB-lite"/>
    </source>
</evidence>
<feature type="region of interest" description="Disordered" evidence="1">
    <location>
        <begin position="1"/>
        <end position="24"/>
    </location>
</feature>
<name>A0A6A5QXB8_AMPQU</name>
<proteinExistence type="predicted"/>
<evidence type="ECO:0000313" key="3">
    <source>
        <dbReference type="Proteomes" id="UP000800096"/>
    </source>
</evidence>
<sequence>MALTTTAFPNSTATQSYANDHATSKGGKEYIRHITRGERPQLTTGTLINIVDHKGTQLMEFPLALFNAASTKKELVVNGKVTLPENYDTKQTKRLLTMMLMVPQHGCVCEFDKTDNTYIDLHFYSAAEYLGMDTFTRSIFDLYFKRVSSQIPAVANIEAIGLVRTSPGDKIFKQMSYRISVDYFEDKIANRLAFEAYLRTNERLRIAIEDVVARKEAASRREKNHEMHKAAFLERQRKREDYARVADEREERSKEWQRVTQEKLQACKIAEDLKEKKRAHQEIAVRTSMLVKKRTKQPMTLEEVRAHEKLFGKAVPF</sequence>
<feature type="compositionally biased region" description="Polar residues" evidence="1">
    <location>
        <begin position="1"/>
        <end position="18"/>
    </location>
</feature>
<accession>A0A6A5QXB8</accession>
<dbReference type="Proteomes" id="UP000800096">
    <property type="component" value="Unassembled WGS sequence"/>
</dbReference>
<gene>
    <name evidence="2" type="ORF">BDU57DRAFT_568452</name>
</gene>
<dbReference type="EMBL" id="ML979133">
    <property type="protein sequence ID" value="KAF1919196.1"/>
    <property type="molecule type" value="Genomic_DNA"/>
</dbReference>
<organism evidence="2 3">
    <name type="scientific">Ampelomyces quisqualis</name>
    <name type="common">Powdery mildew agent</name>
    <dbReference type="NCBI Taxonomy" id="50730"/>
    <lineage>
        <taxon>Eukaryota</taxon>
        <taxon>Fungi</taxon>
        <taxon>Dikarya</taxon>
        <taxon>Ascomycota</taxon>
        <taxon>Pezizomycotina</taxon>
        <taxon>Dothideomycetes</taxon>
        <taxon>Pleosporomycetidae</taxon>
        <taxon>Pleosporales</taxon>
        <taxon>Pleosporineae</taxon>
        <taxon>Phaeosphaeriaceae</taxon>
        <taxon>Ampelomyces</taxon>
    </lineage>
</organism>
<dbReference type="OrthoDB" id="3793410at2759"/>